<evidence type="ECO:0000313" key="2">
    <source>
        <dbReference type="Proteomes" id="UP000478052"/>
    </source>
</evidence>
<dbReference type="AlphaFoldDB" id="A0A6G0YJ12"/>
<gene>
    <name evidence="1" type="ORF">FWK35_00007061</name>
</gene>
<sequence length="240" mass="28304">MSEKKITYRYCYVPKCEIARRADIGRLNNHYYYCEDHLHLLIKYLVNCIRIKIMGPSYVKHFKLKPNIIHYKFDCQTDRKQITNTLPTRVVYKIRARRDLVEAACYNHKQPIFLLTILKHILPNNSNEINDLSPPKQLSKEVGSPIKHKEFDEKSELELTLNSSLSNCAVYQMYLVQVLKKLSYEVIKTINLIVEFIYWPNKGTIIKLLPIPFRYRYSNVQAIVDCLEIEIPKHSDSTIP</sequence>
<proteinExistence type="predicted"/>
<evidence type="ECO:0000313" key="1">
    <source>
        <dbReference type="EMBL" id="KAF0756584.1"/>
    </source>
</evidence>
<keyword evidence="2" id="KW-1185">Reference proteome</keyword>
<protein>
    <submittedName>
        <fullName evidence="1">HTH Tnp 4 domain-containing protein</fullName>
    </submittedName>
</protein>
<organism evidence="1 2">
    <name type="scientific">Aphis craccivora</name>
    <name type="common">Cowpea aphid</name>
    <dbReference type="NCBI Taxonomy" id="307492"/>
    <lineage>
        <taxon>Eukaryota</taxon>
        <taxon>Metazoa</taxon>
        <taxon>Ecdysozoa</taxon>
        <taxon>Arthropoda</taxon>
        <taxon>Hexapoda</taxon>
        <taxon>Insecta</taxon>
        <taxon>Pterygota</taxon>
        <taxon>Neoptera</taxon>
        <taxon>Paraneoptera</taxon>
        <taxon>Hemiptera</taxon>
        <taxon>Sternorrhyncha</taxon>
        <taxon>Aphidomorpha</taxon>
        <taxon>Aphidoidea</taxon>
        <taxon>Aphididae</taxon>
        <taxon>Aphidini</taxon>
        <taxon>Aphis</taxon>
        <taxon>Aphis</taxon>
    </lineage>
</organism>
<reference evidence="1 2" key="1">
    <citation type="submission" date="2019-08" db="EMBL/GenBank/DDBJ databases">
        <title>Whole genome of Aphis craccivora.</title>
        <authorList>
            <person name="Voronova N.V."/>
            <person name="Shulinski R.S."/>
            <person name="Bandarenka Y.V."/>
            <person name="Zhorov D.G."/>
            <person name="Warner D."/>
        </authorList>
    </citation>
    <scope>NUCLEOTIDE SEQUENCE [LARGE SCALE GENOMIC DNA]</scope>
    <source>
        <strain evidence="1">180601</strain>
        <tissue evidence="1">Whole Body</tissue>
    </source>
</reference>
<dbReference type="Proteomes" id="UP000478052">
    <property type="component" value="Unassembled WGS sequence"/>
</dbReference>
<name>A0A6G0YJ12_APHCR</name>
<dbReference type="EMBL" id="VUJU01003821">
    <property type="protein sequence ID" value="KAF0756584.1"/>
    <property type="molecule type" value="Genomic_DNA"/>
</dbReference>
<comment type="caution">
    <text evidence="1">The sequence shown here is derived from an EMBL/GenBank/DDBJ whole genome shotgun (WGS) entry which is preliminary data.</text>
</comment>
<accession>A0A6G0YJ12</accession>